<organism evidence="3 4">
    <name type="scientific">Pristionchus fissidentatus</name>
    <dbReference type="NCBI Taxonomy" id="1538716"/>
    <lineage>
        <taxon>Eukaryota</taxon>
        <taxon>Metazoa</taxon>
        <taxon>Ecdysozoa</taxon>
        <taxon>Nematoda</taxon>
        <taxon>Chromadorea</taxon>
        <taxon>Rhabditida</taxon>
        <taxon>Rhabditina</taxon>
        <taxon>Diplogasteromorpha</taxon>
        <taxon>Diplogasteroidea</taxon>
        <taxon>Neodiplogasteridae</taxon>
        <taxon>Pristionchus</taxon>
    </lineage>
</organism>
<feature type="region of interest" description="Disordered" evidence="1">
    <location>
        <begin position="202"/>
        <end position="266"/>
    </location>
</feature>
<gene>
    <name evidence="3" type="ORF">PFISCL1PPCAC_6348</name>
</gene>
<feature type="transmembrane region" description="Helical" evidence="2">
    <location>
        <begin position="83"/>
        <end position="111"/>
    </location>
</feature>
<evidence type="ECO:0000256" key="2">
    <source>
        <dbReference type="SAM" id="Phobius"/>
    </source>
</evidence>
<feature type="transmembrane region" description="Helical" evidence="2">
    <location>
        <begin position="681"/>
        <end position="702"/>
    </location>
</feature>
<protein>
    <recommendedName>
        <fullName evidence="5">MLt-TeN (Mlt-10) related</fullName>
    </recommendedName>
</protein>
<evidence type="ECO:0000256" key="1">
    <source>
        <dbReference type="SAM" id="MobiDB-lite"/>
    </source>
</evidence>
<dbReference type="AlphaFoldDB" id="A0AAV5V8J3"/>
<feature type="compositionally biased region" description="Basic residues" evidence="1">
    <location>
        <begin position="203"/>
        <end position="214"/>
    </location>
</feature>
<sequence>ARSRCRSSSATVVQVISRQSTASPPVAIDVEKLEQQMADKKKRTVTFSDKPPEKHSAVVYETENEVPVKLSFRERFFLLLRRLILLFILVFLIAFIVFLAVQILLLFLYLLAVDSRSPLDVAAVPTADGKALQIDLNEEHSTQLLLHWMEQAMSGLMAAVATNKLDKVANRSRTKHEVCSKKADTVNSHAKCVVELMDAEKREKRRNKVRKGAKKIVLEKEVRRKPTRKHKKSSKKTGKSKHPKRKLKRRKITTTTTTENPANGGFGMRAKRSIVSASSYTLKSPNQFSLFSGLAKSLTKTVRQLKNKDEMHSKDWKQIIEEIQEESKRLKARKTIKKMFAKRLAMIQEDSADGKIDQTRPLSMKELDDLDESDPHALLEEARKAEKKLSKEDRILRQPLHLIREAVKLGMMAGGQNVTNFEDRTLKLFSPRLMSVFPEEENEEDVVNFLSPSLFSLHNEGKGVEKATSLSDGFGLVKGKEQEEWLSFVMEAAGDTKLKKARGIGLEEDEMRSPTGQPLYFTRDNVTKLYGKSETDKIDIFEKLQNTYTEEQVEEQKKNGYFIMRPDQLRMIYGEGSPYHDEERLNTLTTIPTSEMPSHIENNIRAVSKMDSFSLRKRNVILAPVVLVPLIFQSALLSGPVILSPLVLSPSILSPAIFGPVILGPWVFVPVILSPRAFSPLILNPLIFSPIILSPLLAHPLILSPGVFNPIILSPLLLSPFILSPQVFTPLILSPFALNPLILNPMVGSPLILSPFVLSPIIMSPQYMFAVIMSPYALSPLIESPLNGAEVVMSPSWLS</sequence>
<evidence type="ECO:0000313" key="3">
    <source>
        <dbReference type="EMBL" id="GMT15051.1"/>
    </source>
</evidence>
<comment type="caution">
    <text evidence="3">The sequence shown here is derived from an EMBL/GenBank/DDBJ whole genome shotgun (WGS) entry which is preliminary data.</text>
</comment>
<name>A0AAV5V8J3_9BILA</name>
<feature type="non-terminal residue" evidence="3">
    <location>
        <position position="1"/>
    </location>
</feature>
<feature type="compositionally biased region" description="Basic residues" evidence="1">
    <location>
        <begin position="225"/>
        <end position="252"/>
    </location>
</feature>
<evidence type="ECO:0000313" key="4">
    <source>
        <dbReference type="Proteomes" id="UP001432322"/>
    </source>
</evidence>
<evidence type="ECO:0008006" key="5">
    <source>
        <dbReference type="Google" id="ProtNLM"/>
    </source>
</evidence>
<keyword evidence="2" id="KW-0472">Membrane</keyword>
<proteinExistence type="predicted"/>
<dbReference type="Proteomes" id="UP001432322">
    <property type="component" value="Unassembled WGS sequence"/>
</dbReference>
<keyword evidence="2" id="KW-1133">Transmembrane helix</keyword>
<dbReference type="PANTHER" id="PTHR21523">
    <property type="match status" value="1"/>
</dbReference>
<dbReference type="InterPro" id="IPR006954">
    <property type="entry name" value="Mlt-10-like"/>
</dbReference>
<feature type="transmembrane region" description="Helical" evidence="2">
    <location>
        <begin position="652"/>
        <end position="674"/>
    </location>
</feature>
<feature type="transmembrane region" description="Helical" evidence="2">
    <location>
        <begin position="722"/>
        <end position="743"/>
    </location>
</feature>
<reference evidence="3" key="1">
    <citation type="submission" date="2023-10" db="EMBL/GenBank/DDBJ databases">
        <title>Genome assembly of Pristionchus species.</title>
        <authorList>
            <person name="Yoshida K."/>
            <person name="Sommer R.J."/>
        </authorList>
    </citation>
    <scope>NUCLEOTIDE SEQUENCE</scope>
    <source>
        <strain evidence="3">RS5133</strain>
    </source>
</reference>
<dbReference type="PANTHER" id="PTHR21523:SF37">
    <property type="entry name" value="MLT-TEN (MLT-10) RELATED"/>
    <property type="match status" value="1"/>
</dbReference>
<dbReference type="EMBL" id="BTSY01000002">
    <property type="protein sequence ID" value="GMT15051.1"/>
    <property type="molecule type" value="Genomic_DNA"/>
</dbReference>
<keyword evidence="2" id="KW-0812">Transmembrane</keyword>
<accession>A0AAV5V8J3</accession>
<dbReference type="Pfam" id="PF04870">
    <property type="entry name" value="Moulting_cycle"/>
    <property type="match status" value="1"/>
</dbReference>
<keyword evidence="4" id="KW-1185">Reference proteome</keyword>